<dbReference type="InterPro" id="IPR036188">
    <property type="entry name" value="FAD/NAD-bd_sf"/>
</dbReference>
<dbReference type="GO" id="GO:0005739">
    <property type="term" value="C:mitochondrion"/>
    <property type="evidence" value="ECO:0000318"/>
    <property type="project" value="GO_Central"/>
</dbReference>
<dbReference type="KEGG" id="ago:AGOS_AFR648W"/>
<dbReference type="InterPro" id="IPR010971">
    <property type="entry name" value="UbiH/COQ6"/>
</dbReference>
<comment type="function">
    <text evidence="11">FAD-dependent monooxygenase required for two non-consecutive steps during ubiquinone biosynthesis. Required for the C5-ring hydroxylation during ubiquinone biosynthesis by catalyzing the hydroxylation of 4-hydroxy-3-(all-trans-polyprenyl)benzoic acid to 3,4-dihydroxy-5-(all-trans-polyprenyl)benzoic acid. Also acts downstream of coq4, for the C1-hydroxylation during ubiquinone biosynthesis by catalyzing the hydroxylation of 2-methoxy-6-(all-trans-polyprenyl)phenol to 2-methoxy-6-(all-trans-polyprenyl)benzene-1,4-diol. The electrons required for the hydroxylation reaction are funneled indirectly to coq6 from NADPH via a ferredoxin/ferredoxin reductase system.</text>
</comment>
<evidence type="ECO:0000256" key="6">
    <source>
        <dbReference type="ARBA" id="ARBA00022827"/>
    </source>
</evidence>
<dbReference type="GO" id="GO:0106364">
    <property type="term" value="F:4-hydroxy-3-all-trans-polyprenylbenzoate oxygenase activity"/>
    <property type="evidence" value="ECO:0007669"/>
    <property type="project" value="UniProtKB-EC"/>
</dbReference>
<comment type="pathway">
    <text evidence="11">Cofactor biosynthesis; ubiquinone biosynthesis.</text>
</comment>
<keyword evidence="8 11" id="KW-0503">Monooxygenase</keyword>
<comment type="catalytic activity">
    <reaction evidence="11">
        <text>a 4-hydroxy-3-(all-trans-polyprenyl)benzoate + 2 reduced [2Fe-2S]-[ferredoxin] + O2 + 2 H(+) = a 3,4-dihydroxy-5-(all-trans-polyprenyl)benzoate + 2 oxidized [2Fe-2S]-[ferredoxin] + H2O</text>
        <dbReference type="Rhea" id="RHEA:81195"/>
        <dbReference type="Rhea" id="RHEA-COMP:9514"/>
        <dbReference type="Rhea" id="RHEA-COMP:10000"/>
        <dbReference type="Rhea" id="RHEA-COMP:10001"/>
        <dbReference type="Rhea" id="RHEA-COMP:10930"/>
        <dbReference type="ChEBI" id="CHEBI:15377"/>
        <dbReference type="ChEBI" id="CHEBI:15378"/>
        <dbReference type="ChEBI" id="CHEBI:15379"/>
        <dbReference type="ChEBI" id="CHEBI:33737"/>
        <dbReference type="ChEBI" id="CHEBI:33738"/>
        <dbReference type="ChEBI" id="CHEBI:64694"/>
        <dbReference type="ChEBI" id="CHEBI:78396"/>
        <dbReference type="EC" id="1.14.15.45"/>
    </reaction>
</comment>
<dbReference type="UniPathway" id="UPA00232"/>
<dbReference type="EC" id="1.14.15.45" evidence="11"/>
<dbReference type="GO" id="GO:0016491">
    <property type="term" value="F:oxidoreductase activity"/>
    <property type="evidence" value="ECO:0000318"/>
    <property type="project" value="GO_Central"/>
</dbReference>
<reference evidence="13 14" key="1">
    <citation type="journal article" date="2004" name="Science">
        <title>The Ashbya gossypii genome as a tool for mapping the ancient Saccharomyces cerevisiae genome.</title>
        <authorList>
            <person name="Dietrich F.S."/>
            <person name="Voegeli S."/>
            <person name="Brachat S."/>
            <person name="Lerch A."/>
            <person name="Gates K."/>
            <person name="Steiner S."/>
            <person name="Mohr C."/>
            <person name="Pohlmann R."/>
            <person name="Luedi P."/>
            <person name="Choi S."/>
            <person name="Wing R.A."/>
            <person name="Flavier A."/>
            <person name="Gaffney T.D."/>
            <person name="Philippsen P."/>
        </authorList>
    </citation>
    <scope>NUCLEOTIDE SEQUENCE [LARGE SCALE GENOMIC DNA]</scope>
    <source>
        <strain evidence="14">ATCC 10895 / CBS 109.51 / FGSC 9923 / NRRL Y-1056</strain>
    </source>
</reference>
<dbReference type="RefSeq" id="NP_986196.1">
    <property type="nucleotide sequence ID" value="NM_212332.1"/>
</dbReference>
<keyword evidence="5 11" id="KW-0999">Mitochondrion inner membrane</keyword>
<name>Q752C7_EREGS</name>
<evidence type="ECO:0000256" key="4">
    <source>
        <dbReference type="ARBA" id="ARBA00022688"/>
    </source>
</evidence>
<dbReference type="OMA" id="VKQMQVW"/>
<evidence type="ECO:0000256" key="10">
    <source>
        <dbReference type="ARBA" id="ARBA00023136"/>
    </source>
</evidence>
<evidence type="ECO:0000313" key="13">
    <source>
        <dbReference type="EMBL" id="AAS54020.1"/>
    </source>
</evidence>
<dbReference type="GO" id="GO:0120538">
    <property type="term" value="F:2-methoxy-6-polyprenolphenol 4-hydroxylase activity"/>
    <property type="evidence" value="ECO:0007669"/>
    <property type="project" value="UniProtKB-EC"/>
</dbReference>
<dbReference type="InParanoid" id="Q752C7"/>
<feature type="domain" description="FAD-binding" evidence="12">
    <location>
        <begin position="336"/>
        <end position="397"/>
    </location>
</feature>
<dbReference type="Gene3D" id="3.50.50.60">
    <property type="entry name" value="FAD/NAD(P)-binding domain"/>
    <property type="match status" value="2"/>
</dbReference>
<dbReference type="eggNOG" id="KOG3855">
    <property type="taxonomic scope" value="Eukaryota"/>
</dbReference>
<keyword evidence="7 11" id="KW-0560">Oxidoreductase</keyword>
<evidence type="ECO:0000256" key="8">
    <source>
        <dbReference type="ARBA" id="ARBA00023033"/>
    </source>
</evidence>
<dbReference type="GeneID" id="4622484"/>
<dbReference type="InterPro" id="IPR018168">
    <property type="entry name" value="Ubi_Hdrlase_CS"/>
</dbReference>
<dbReference type="OrthoDB" id="683240at2759"/>
<dbReference type="FunFam" id="3.50.50.60:FF:000239">
    <property type="entry name" value="Ubiquinone biosynthesis monooxygenase COQ6, mitochondrial"/>
    <property type="match status" value="1"/>
</dbReference>
<comment type="subcellular location">
    <subcellularLocation>
        <location evidence="11">Mitochondrion inner membrane</location>
        <topology evidence="11">Peripheral membrane protein</topology>
        <orientation evidence="11">Matrix side</orientation>
    </subcellularLocation>
</comment>
<comment type="catalytic activity">
    <reaction evidence="11">
        <text>a 2-methoxy-6-(all-trans-polyprenyl)phenol + 2 reduced [2Fe-2S]-[ferredoxin] + O2 + 2 H(+) = a 2-methoxy-6-(all-trans-polyprenyl)benzene-1,4-diol + 2 oxidized [2Fe-2S]-[ferredoxin] + H2O</text>
        <dbReference type="Rhea" id="RHEA:81183"/>
        <dbReference type="Rhea" id="RHEA-COMP:9551"/>
        <dbReference type="Rhea" id="RHEA-COMP:10000"/>
        <dbReference type="Rhea" id="RHEA-COMP:10001"/>
        <dbReference type="Rhea" id="RHEA-COMP:10858"/>
        <dbReference type="ChEBI" id="CHEBI:15377"/>
        <dbReference type="ChEBI" id="CHEBI:15378"/>
        <dbReference type="ChEBI" id="CHEBI:15379"/>
        <dbReference type="ChEBI" id="CHEBI:33737"/>
        <dbReference type="ChEBI" id="CHEBI:33738"/>
        <dbReference type="ChEBI" id="CHEBI:62731"/>
        <dbReference type="ChEBI" id="CHEBI:84166"/>
        <dbReference type="EC" id="1.14.15.46"/>
    </reaction>
</comment>
<dbReference type="EMBL" id="AE016819">
    <property type="protein sequence ID" value="AAS54020.1"/>
    <property type="molecule type" value="Genomic_DNA"/>
</dbReference>
<evidence type="ECO:0000313" key="14">
    <source>
        <dbReference type="Proteomes" id="UP000000591"/>
    </source>
</evidence>
<dbReference type="PROSITE" id="PS01304">
    <property type="entry name" value="UBIH"/>
    <property type="match status" value="1"/>
</dbReference>
<dbReference type="GO" id="GO:0016712">
    <property type="term" value="F:oxidoreductase activity, acting on paired donors, with incorporation or reduction of molecular oxygen, reduced flavin or flavoprotein as one donor, and incorporation of one atom of oxygen"/>
    <property type="evidence" value="ECO:0007669"/>
    <property type="project" value="UniProtKB-UniRule"/>
</dbReference>
<dbReference type="InterPro" id="IPR051205">
    <property type="entry name" value="UbiH/COQ6_monooxygenase"/>
</dbReference>
<evidence type="ECO:0000256" key="7">
    <source>
        <dbReference type="ARBA" id="ARBA00023002"/>
    </source>
</evidence>
<dbReference type="PRINTS" id="PR00420">
    <property type="entry name" value="RNGMNOXGNASE"/>
</dbReference>
<dbReference type="SUPFAM" id="SSF51905">
    <property type="entry name" value="FAD/NAD(P)-binding domain"/>
    <property type="match status" value="1"/>
</dbReference>
<dbReference type="InterPro" id="IPR002938">
    <property type="entry name" value="FAD-bd"/>
</dbReference>
<evidence type="ECO:0000256" key="2">
    <source>
        <dbReference type="ARBA" id="ARBA00005349"/>
    </source>
</evidence>
<gene>
    <name evidence="11" type="primary">COQ6</name>
    <name evidence="13" type="ORF">AGOS_AFR648W</name>
</gene>
<sequence>MLRRAYTLLHRRTLAVSSAGIEKTDVLIVGGGPAGLTLAAGIKNSPHLSDVPVTLVEGSSLTKIAGFYKSPSAKYHNRIINLTPQSKNFLEQKVGVKLLEDRIQAFDGFYVTDGCSSGALEMTRENVGYMAEIFNIQSSVLHRMEQLSHSGLDLIENAKVTSIEHSDPADPQSWPIVTLDNGRRIQTRLLVGADGKNSPVRRFSGVQSRGWSYGRWGIVANLQLEYPPFKTRGWQRFLPTGPIAHLPMPGTDACLTWSTTEPLARLLLSLEPAAFATLVNAAFILDDADMQFYYKHLQEGTLSTSELIADVEHRIQQVFSNLQDEGLIDEIYPPKVVDVYEGSRARFPLSMAHADTYVADRIALVGDAAHSTHPLAGQGLNMGQGDVEALLSALERANQRGLDLGSLLALEPYWAERYPINNALIGGADKLHKLYSTDFAPIVAARTFGLNLVDKLGPLKDLIMAKVSGPN</sequence>
<dbReference type="AlphaFoldDB" id="Q752C7"/>
<comment type="cofactor">
    <cofactor evidence="1 11">
        <name>FAD</name>
        <dbReference type="ChEBI" id="CHEBI:57692"/>
    </cofactor>
</comment>
<comment type="similarity">
    <text evidence="2 11">Belongs to the UbiH/COQ6 family.</text>
</comment>
<dbReference type="GO" id="GO:0071949">
    <property type="term" value="F:FAD binding"/>
    <property type="evidence" value="ECO:0007669"/>
    <property type="project" value="InterPro"/>
</dbReference>
<evidence type="ECO:0000259" key="12">
    <source>
        <dbReference type="Pfam" id="PF01494"/>
    </source>
</evidence>
<dbReference type="EC" id="1.14.15.46" evidence="11"/>
<dbReference type="STRING" id="284811.Q752C7"/>
<dbReference type="Pfam" id="PF01494">
    <property type="entry name" value="FAD_binding_3"/>
    <property type="match status" value="1"/>
</dbReference>
<evidence type="ECO:0000256" key="5">
    <source>
        <dbReference type="ARBA" id="ARBA00022792"/>
    </source>
</evidence>
<dbReference type="HOGENOM" id="CLU_009665_8_0_1"/>
<dbReference type="Proteomes" id="UP000000591">
    <property type="component" value="Chromosome VI"/>
</dbReference>
<protein>
    <recommendedName>
        <fullName evidence="11">Ubiquinone biosynthesis monooxygenase COQ6, mitochondrial</fullName>
        <ecNumber evidence="11">1.14.15.45</ecNumber>
    </recommendedName>
    <alternativeName>
        <fullName evidence="11">2-methoxy-6-polyprenolphenol 4-hydroxylase</fullName>
        <ecNumber evidence="11">1.14.15.46</ecNumber>
    </alternativeName>
</protein>
<keyword evidence="10 11" id="KW-0472">Membrane</keyword>
<evidence type="ECO:0000256" key="1">
    <source>
        <dbReference type="ARBA" id="ARBA00001974"/>
    </source>
</evidence>
<dbReference type="PANTHER" id="PTHR43876">
    <property type="entry name" value="UBIQUINONE BIOSYNTHESIS MONOOXYGENASE COQ6, MITOCHONDRIAL"/>
    <property type="match status" value="1"/>
</dbReference>
<organism evidence="13 14">
    <name type="scientific">Eremothecium gossypii (strain ATCC 10895 / CBS 109.51 / FGSC 9923 / NRRL Y-1056)</name>
    <name type="common">Yeast</name>
    <name type="synonym">Ashbya gossypii</name>
    <dbReference type="NCBI Taxonomy" id="284811"/>
    <lineage>
        <taxon>Eukaryota</taxon>
        <taxon>Fungi</taxon>
        <taxon>Dikarya</taxon>
        <taxon>Ascomycota</taxon>
        <taxon>Saccharomycotina</taxon>
        <taxon>Saccharomycetes</taxon>
        <taxon>Saccharomycetales</taxon>
        <taxon>Saccharomycetaceae</taxon>
        <taxon>Eremothecium</taxon>
    </lineage>
</organism>
<keyword evidence="6 11" id="KW-0274">FAD</keyword>
<dbReference type="SUPFAM" id="SSF53659">
    <property type="entry name" value="Isocitrate/Isopropylmalate dehydrogenase-like"/>
    <property type="match status" value="1"/>
</dbReference>
<dbReference type="FunCoup" id="Q752C7">
    <property type="interactions" value="428"/>
</dbReference>
<dbReference type="GO" id="GO:0006744">
    <property type="term" value="P:ubiquinone biosynthetic process"/>
    <property type="evidence" value="ECO:0000318"/>
    <property type="project" value="GO_Central"/>
</dbReference>
<evidence type="ECO:0000256" key="3">
    <source>
        <dbReference type="ARBA" id="ARBA00022630"/>
    </source>
</evidence>
<keyword evidence="9 11" id="KW-0496">Mitochondrion</keyword>
<accession>Q752C7</accession>
<dbReference type="InterPro" id="IPR000689">
    <property type="entry name" value="UbQ_mOase_COQ6"/>
</dbReference>
<proteinExistence type="inferred from homology"/>
<dbReference type="FunFam" id="3.50.50.60:FF:000021">
    <property type="entry name" value="Ubiquinone biosynthesis monooxygenase COQ6"/>
    <property type="match status" value="1"/>
</dbReference>
<comment type="subunit">
    <text evidence="11">Component of a multi-subunit COQ enzyme complex, composed of at least COQ3, COQ4, COQ5, COQ6, COQ7 and COQ9.</text>
</comment>
<keyword evidence="3 11" id="KW-0285">Flavoprotein</keyword>
<keyword evidence="4 11" id="KW-0831">Ubiquinone biosynthesis</keyword>
<evidence type="ECO:0000256" key="11">
    <source>
        <dbReference type="HAMAP-Rule" id="MF_03193"/>
    </source>
</evidence>
<keyword evidence="14" id="KW-1185">Reference proteome</keyword>
<reference evidence="14" key="2">
    <citation type="journal article" date="2013" name="G3 (Bethesda)">
        <title>Genomes of Ashbya fungi isolated from insects reveal four mating-type loci, numerous translocations, lack of transposons, and distinct gene duplications.</title>
        <authorList>
            <person name="Dietrich F.S."/>
            <person name="Voegeli S."/>
            <person name="Kuo S."/>
            <person name="Philippsen P."/>
        </authorList>
    </citation>
    <scope>GENOME REANNOTATION</scope>
    <source>
        <strain evidence="14">ATCC 10895 / CBS 109.51 / FGSC 9923 / NRRL Y-1056</strain>
    </source>
</reference>
<dbReference type="GO" id="GO:0031314">
    <property type="term" value="C:extrinsic component of mitochondrial inner membrane"/>
    <property type="evidence" value="ECO:0007669"/>
    <property type="project" value="UniProtKB-UniRule"/>
</dbReference>
<dbReference type="PANTHER" id="PTHR43876:SF7">
    <property type="entry name" value="UBIQUINONE BIOSYNTHESIS MONOOXYGENASE COQ6, MITOCHONDRIAL"/>
    <property type="match status" value="1"/>
</dbReference>
<dbReference type="NCBIfam" id="TIGR01988">
    <property type="entry name" value="Ubi-OHases"/>
    <property type="match status" value="1"/>
</dbReference>
<evidence type="ECO:0000256" key="9">
    <source>
        <dbReference type="ARBA" id="ARBA00023128"/>
    </source>
</evidence>
<dbReference type="HAMAP" id="MF_03193">
    <property type="entry name" value="COQ6_monooxygenase"/>
    <property type="match status" value="1"/>
</dbReference>